<dbReference type="Proteomes" id="UP001497497">
    <property type="component" value="Unassembled WGS sequence"/>
</dbReference>
<evidence type="ECO:0000256" key="3">
    <source>
        <dbReference type="ARBA" id="ARBA00023002"/>
    </source>
</evidence>
<dbReference type="PROSITE" id="PS51393">
    <property type="entry name" value="LIPOXYGENASE_3"/>
    <property type="match status" value="1"/>
</dbReference>
<feature type="domain" description="Lipoxygenase" evidence="7">
    <location>
        <begin position="132"/>
        <end position="680"/>
    </location>
</feature>
<dbReference type="AlphaFoldDB" id="A0AAV2HVB3"/>
<dbReference type="Gene3D" id="3.10.450.60">
    <property type="match status" value="1"/>
</dbReference>
<dbReference type="InterPro" id="IPR001024">
    <property type="entry name" value="PLAT/LH2_dom"/>
</dbReference>
<dbReference type="InterPro" id="IPR013819">
    <property type="entry name" value="LipOase_C"/>
</dbReference>
<proteinExistence type="predicted"/>
<evidence type="ECO:0000313" key="8">
    <source>
        <dbReference type="EMBL" id="CAL1538145.1"/>
    </source>
</evidence>
<protein>
    <submittedName>
        <fullName evidence="8">Uncharacterized protein</fullName>
    </submittedName>
</protein>
<accession>A0AAV2HVB3</accession>
<evidence type="ECO:0000259" key="6">
    <source>
        <dbReference type="PROSITE" id="PS50095"/>
    </source>
</evidence>
<keyword evidence="1" id="KW-0479">Metal-binding</keyword>
<dbReference type="Gene3D" id="2.40.180.10">
    <property type="entry name" value="Catalase core domain"/>
    <property type="match status" value="1"/>
</dbReference>
<dbReference type="GO" id="GO:0016702">
    <property type="term" value="F:oxidoreductase activity, acting on single donors with incorporation of molecular oxygen, incorporation of two atoms of oxygen"/>
    <property type="evidence" value="ECO:0007669"/>
    <property type="project" value="InterPro"/>
</dbReference>
<dbReference type="Pfam" id="PF01477">
    <property type="entry name" value="PLAT"/>
    <property type="match status" value="1"/>
</dbReference>
<dbReference type="InterPro" id="IPR020834">
    <property type="entry name" value="LipOase_CS"/>
</dbReference>
<dbReference type="PROSITE" id="PS50095">
    <property type="entry name" value="PLAT"/>
    <property type="match status" value="1"/>
</dbReference>
<reference evidence="8 9" key="1">
    <citation type="submission" date="2024-04" db="EMBL/GenBank/DDBJ databases">
        <authorList>
            <consortium name="Genoscope - CEA"/>
            <person name="William W."/>
        </authorList>
    </citation>
    <scope>NUCLEOTIDE SEQUENCE [LARGE SCALE GENOMIC DNA]</scope>
</reference>
<sequence>MGTFFAKQTSDLIVIVHTGDRKQAGTDANIHLIVHGEHGQTTEPVQLDNLFRNDLERGSVDTFSIPNAKARSLDRTGRITKIEFWQDGSGLGSGWYVDKIVVDNKVTNDAYVFPVFRWIKADYRYKIAHLDTSLPQDDQHADQRKMELEEKRKLYEFDQKFPPQFPGGPVQVKKVPADEEFSCAYLWDITTLKLNLKLTGKIVKLTSEPWDSLADLTNIYTKEVFTRPRGADLWNDDMYFGFQRLAGVNNQVIQRVDSIPEKLPVTDELLKPLLEGLTISEAVAQKRLFMCDLHILEGLPVREHRVLCAPIALFFVDISRQLKPVAIQLFQKPGPDNPIFTPRCPSLLWTLAKMWYNNADTAYHQGIAHLGFTHLIMEGFAVAANRNLSASHPVFKLLAPHFLYIISINNRALEKLVGDGGWVDVTMNFGNKGLFALVVKALKEWRLDLHGTLPEDLKKRGVDDPGILPSYHFRDDAILLYNAISKYVKAYIELYYPTPQVLQNDEEIQNWVKELVKERNFSEGGVGILGVPGNGTLTTNDQLQQIATFVIYTSSVGHGAANFAQYDEYGFPPNYPAMMLGNPPTDVNANITEKDIIKSLPDKATTLDTMTITKILSTKGTRSLGDFEVQYIFDPKAREIVDEFRSDLREIGSKIAERNTERNPTYPYLDPQFIPNSISI</sequence>
<evidence type="ECO:0000256" key="5">
    <source>
        <dbReference type="PROSITE-ProRule" id="PRU00152"/>
    </source>
</evidence>
<evidence type="ECO:0000313" key="9">
    <source>
        <dbReference type="Proteomes" id="UP001497497"/>
    </source>
</evidence>
<keyword evidence="9" id="KW-1185">Reference proteome</keyword>
<dbReference type="SUPFAM" id="SSF49723">
    <property type="entry name" value="Lipase/lipooxygenase domain (PLAT/LH2 domain)"/>
    <property type="match status" value="1"/>
</dbReference>
<dbReference type="PRINTS" id="PR00087">
    <property type="entry name" value="LIPOXYGENASE"/>
</dbReference>
<dbReference type="Pfam" id="PF00305">
    <property type="entry name" value="Lipoxygenase"/>
    <property type="match status" value="1"/>
</dbReference>
<dbReference type="GO" id="GO:0046872">
    <property type="term" value="F:metal ion binding"/>
    <property type="evidence" value="ECO:0007669"/>
    <property type="project" value="UniProtKB-KW"/>
</dbReference>
<gene>
    <name evidence="8" type="ORF">GSLYS_00011966001</name>
</gene>
<comment type="caution">
    <text evidence="8">The sequence shown here is derived from an EMBL/GenBank/DDBJ whole genome shotgun (WGS) entry which is preliminary data.</text>
</comment>
<dbReference type="SUPFAM" id="SSF48484">
    <property type="entry name" value="Lipoxigenase"/>
    <property type="match status" value="1"/>
</dbReference>
<name>A0AAV2HVB3_LYMST</name>
<dbReference type="EMBL" id="CAXITT010000287">
    <property type="protein sequence ID" value="CAL1538145.1"/>
    <property type="molecule type" value="Genomic_DNA"/>
</dbReference>
<dbReference type="PROSITE" id="PS00081">
    <property type="entry name" value="LIPOXYGENASE_2"/>
    <property type="match status" value="1"/>
</dbReference>
<dbReference type="InterPro" id="IPR000907">
    <property type="entry name" value="LipOase"/>
</dbReference>
<keyword evidence="2" id="KW-0223">Dioxygenase</keyword>
<evidence type="ECO:0000256" key="2">
    <source>
        <dbReference type="ARBA" id="ARBA00022964"/>
    </source>
</evidence>
<comment type="caution">
    <text evidence="5">Lacks conserved residue(s) required for the propagation of feature annotation.</text>
</comment>
<dbReference type="Gene3D" id="1.20.245.10">
    <property type="entry name" value="Lipoxygenase-1, Domain 5"/>
    <property type="match status" value="1"/>
</dbReference>
<feature type="domain" description="PLAT" evidence="6">
    <location>
        <begin position="10"/>
        <end position="133"/>
    </location>
</feature>
<dbReference type="InterPro" id="IPR036392">
    <property type="entry name" value="PLAT/LH2_dom_sf"/>
</dbReference>
<dbReference type="InterPro" id="IPR036226">
    <property type="entry name" value="LipOase_C_sf"/>
</dbReference>
<evidence type="ECO:0000256" key="1">
    <source>
        <dbReference type="ARBA" id="ARBA00022723"/>
    </source>
</evidence>
<evidence type="ECO:0000259" key="7">
    <source>
        <dbReference type="PROSITE" id="PS51393"/>
    </source>
</evidence>
<dbReference type="PANTHER" id="PTHR11771">
    <property type="entry name" value="LIPOXYGENASE"/>
    <property type="match status" value="1"/>
</dbReference>
<keyword evidence="4" id="KW-0443">Lipid metabolism</keyword>
<dbReference type="GO" id="GO:0034440">
    <property type="term" value="P:lipid oxidation"/>
    <property type="evidence" value="ECO:0007669"/>
    <property type="project" value="InterPro"/>
</dbReference>
<organism evidence="8 9">
    <name type="scientific">Lymnaea stagnalis</name>
    <name type="common">Great pond snail</name>
    <name type="synonym">Helix stagnalis</name>
    <dbReference type="NCBI Taxonomy" id="6523"/>
    <lineage>
        <taxon>Eukaryota</taxon>
        <taxon>Metazoa</taxon>
        <taxon>Spiralia</taxon>
        <taxon>Lophotrochozoa</taxon>
        <taxon>Mollusca</taxon>
        <taxon>Gastropoda</taxon>
        <taxon>Heterobranchia</taxon>
        <taxon>Euthyneura</taxon>
        <taxon>Panpulmonata</taxon>
        <taxon>Hygrophila</taxon>
        <taxon>Lymnaeoidea</taxon>
        <taxon>Lymnaeidae</taxon>
        <taxon>Lymnaea</taxon>
    </lineage>
</organism>
<dbReference type="SMART" id="SM00308">
    <property type="entry name" value="LH2"/>
    <property type="match status" value="1"/>
</dbReference>
<evidence type="ECO:0000256" key="4">
    <source>
        <dbReference type="ARBA" id="ARBA00023098"/>
    </source>
</evidence>
<keyword evidence="3" id="KW-0560">Oxidoreductase</keyword>